<protein>
    <submittedName>
        <fullName evidence="7">SulP family inorganic anion transporter</fullName>
    </submittedName>
</protein>
<dbReference type="Gene3D" id="3.30.750.24">
    <property type="entry name" value="STAS domain"/>
    <property type="match status" value="1"/>
</dbReference>
<dbReference type="Pfam" id="PF01740">
    <property type="entry name" value="STAS"/>
    <property type="match status" value="1"/>
</dbReference>
<keyword evidence="4 5" id="KW-0472">Membrane</keyword>
<dbReference type="PROSITE" id="PS50801">
    <property type="entry name" value="STAS"/>
    <property type="match status" value="1"/>
</dbReference>
<feature type="domain" description="STAS" evidence="6">
    <location>
        <begin position="433"/>
        <end position="534"/>
    </location>
</feature>
<keyword evidence="3 5" id="KW-1133">Transmembrane helix</keyword>
<evidence type="ECO:0000256" key="3">
    <source>
        <dbReference type="ARBA" id="ARBA00022989"/>
    </source>
</evidence>
<dbReference type="InterPro" id="IPR001902">
    <property type="entry name" value="SLC26A/SulP_fam"/>
</dbReference>
<evidence type="ECO:0000313" key="7">
    <source>
        <dbReference type="EMBL" id="MDN4487091.1"/>
    </source>
</evidence>
<feature type="transmembrane region" description="Helical" evidence="5">
    <location>
        <begin position="239"/>
        <end position="260"/>
    </location>
</feature>
<evidence type="ECO:0000313" key="8">
    <source>
        <dbReference type="Proteomes" id="UP001172737"/>
    </source>
</evidence>
<feature type="transmembrane region" description="Helical" evidence="5">
    <location>
        <begin position="321"/>
        <end position="340"/>
    </location>
</feature>
<dbReference type="Proteomes" id="UP001172737">
    <property type="component" value="Unassembled WGS sequence"/>
</dbReference>
<evidence type="ECO:0000256" key="5">
    <source>
        <dbReference type="SAM" id="Phobius"/>
    </source>
</evidence>
<feature type="transmembrane region" description="Helical" evidence="5">
    <location>
        <begin position="200"/>
        <end position="219"/>
    </location>
</feature>
<feature type="transmembrane region" description="Helical" evidence="5">
    <location>
        <begin position="122"/>
        <end position="142"/>
    </location>
</feature>
<dbReference type="InterPro" id="IPR011547">
    <property type="entry name" value="SLC26A/SulP_dom"/>
</dbReference>
<organism evidence="7 8">
    <name type="scientific">Demequina lignilytica</name>
    <dbReference type="NCBI Taxonomy" id="3051663"/>
    <lineage>
        <taxon>Bacteria</taxon>
        <taxon>Bacillati</taxon>
        <taxon>Actinomycetota</taxon>
        <taxon>Actinomycetes</taxon>
        <taxon>Micrococcales</taxon>
        <taxon>Demequinaceae</taxon>
        <taxon>Demequina</taxon>
    </lineage>
</organism>
<feature type="transmembrane region" description="Helical" evidence="5">
    <location>
        <begin position="377"/>
        <end position="408"/>
    </location>
</feature>
<dbReference type="SUPFAM" id="SSF52091">
    <property type="entry name" value="SpoIIaa-like"/>
    <property type="match status" value="1"/>
</dbReference>
<evidence type="ECO:0000256" key="4">
    <source>
        <dbReference type="ARBA" id="ARBA00023136"/>
    </source>
</evidence>
<proteinExistence type="predicted"/>
<feature type="transmembrane region" description="Helical" evidence="5">
    <location>
        <begin position="346"/>
        <end position="365"/>
    </location>
</feature>
<sequence length="541" mass="54260">MIAGIRGLLPGPTDYAGLRRSWRGDLLAGVSVGVVALPLALGFGVTSGAGAEAGLITAIVAGLVAAVFGGSGIQVSGPTGAMVVVLAPILAKEGAGALALVTVMAGVIVIAAGALRLGRLVGLIPWPVIEGFTLGIALIILLQQVPAAVGSTEGAHGAKAWAAAFAAVTHADWSAAWRTLALVASVVVIMAVWPRVSRVVPGTIVAIVVATGAVVVLGWEVPVIGELPAGLPAPALPETSLGALEALAMPALAIAALAAIESLLSARVAHARAVVSGYDADRELVGQGLASIASGLVGGMPATGAIARTAVNVRSGARTRLAAVTHALVLLGVVVVASAAVARVPLAALAGVLMVTAVTMVRPAVVRSVMRASRQDAVLFVVTALVTVSVDLIYAIAIGVAGAALFALRAVARAAGVHREELPGDAAHGDERIALLRLDGALFFGAADRVLERVARVHGVEVVILRMSQVRMLDTTGAQVLGEVVASLERRGVTVLVKGVQPRHLPLLEHTGALDALADTDHLVDDLDAAVAKARAVVSAG</sequence>
<dbReference type="Pfam" id="PF00916">
    <property type="entry name" value="Sulfate_transp"/>
    <property type="match status" value="1"/>
</dbReference>
<feature type="transmembrane region" description="Helical" evidence="5">
    <location>
        <begin position="53"/>
        <end position="75"/>
    </location>
</feature>
<keyword evidence="8" id="KW-1185">Reference proteome</keyword>
<dbReference type="GO" id="GO:0055085">
    <property type="term" value="P:transmembrane transport"/>
    <property type="evidence" value="ECO:0007669"/>
    <property type="project" value="InterPro"/>
</dbReference>
<dbReference type="GO" id="GO:0016020">
    <property type="term" value="C:membrane"/>
    <property type="evidence" value="ECO:0007669"/>
    <property type="project" value="UniProtKB-SubCell"/>
</dbReference>
<feature type="transmembrane region" description="Helical" evidence="5">
    <location>
        <begin position="26"/>
        <end position="46"/>
    </location>
</feature>
<dbReference type="EMBL" id="JAUHPX010000001">
    <property type="protein sequence ID" value="MDN4487091.1"/>
    <property type="molecule type" value="Genomic_DNA"/>
</dbReference>
<dbReference type="PANTHER" id="PTHR11814">
    <property type="entry name" value="SULFATE TRANSPORTER"/>
    <property type="match status" value="1"/>
</dbReference>
<dbReference type="RefSeq" id="WP_301120192.1">
    <property type="nucleotide sequence ID" value="NZ_JAUHPX010000001.1"/>
</dbReference>
<dbReference type="InterPro" id="IPR036513">
    <property type="entry name" value="STAS_dom_sf"/>
</dbReference>
<gene>
    <name evidence="7" type="ORF">QQX10_02805</name>
</gene>
<dbReference type="CDD" id="cd07042">
    <property type="entry name" value="STAS_SulP_like_sulfate_transporter"/>
    <property type="match status" value="1"/>
</dbReference>
<feature type="transmembrane region" description="Helical" evidence="5">
    <location>
        <begin position="175"/>
        <end position="193"/>
    </location>
</feature>
<comment type="caution">
    <text evidence="7">The sequence shown here is derived from an EMBL/GenBank/DDBJ whole genome shotgun (WGS) entry which is preliminary data.</text>
</comment>
<comment type="subcellular location">
    <subcellularLocation>
        <location evidence="1">Membrane</location>
        <topology evidence="1">Multi-pass membrane protein</topology>
    </subcellularLocation>
</comment>
<feature type="transmembrane region" description="Helical" evidence="5">
    <location>
        <begin position="95"/>
        <end position="115"/>
    </location>
</feature>
<name>A0AAW7M860_9MICO</name>
<evidence type="ECO:0000259" key="6">
    <source>
        <dbReference type="PROSITE" id="PS50801"/>
    </source>
</evidence>
<keyword evidence="2 5" id="KW-0812">Transmembrane</keyword>
<evidence type="ECO:0000256" key="2">
    <source>
        <dbReference type="ARBA" id="ARBA00022692"/>
    </source>
</evidence>
<dbReference type="InterPro" id="IPR002645">
    <property type="entry name" value="STAS_dom"/>
</dbReference>
<evidence type="ECO:0000256" key="1">
    <source>
        <dbReference type="ARBA" id="ARBA00004141"/>
    </source>
</evidence>
<reference evidence="7" key="1">
    <citation type="submission" date="2023-06" db="EMBL/GenBank/DDBJ databases">
        <title>Sysu t00039.</title>
        <authorList>
            <person name="Gao L."/>
            <person name="Fang B.-Z."/>
            <person name="Li W.-J."/>
        </authorList>
    </citation>
    <scope>NUCLEOTIDE SEQUENCE</scope>
    <source>
        <strain evidence="7">SYSU T00039</strain>
    </source>
</reference>
<dbReference type="AlphaFoldDB" id="A0AAW7M860"/>
<accession>A0AAW7M860</accession>